<dbReference type="Proteomes" id="UP000314294">
    <property type="component" value="Unassembled WGS sequence"/>
</dbReference>
<sequence length="157" mass="17493">MIKTKLVSAFARKFSPDVVSEALARYLREKLCRDVTRLKIDTDSSRFSSFKITAECNEVGEMYEPEGTCVRRFYKAFESAAVGSLEGRISRKKAEEKRDMLDGLGATLPGIGDAFNKSPCSASVDNNRSAEQQRQLTACRSPFVFANKHINLQLASL</sequence>
<gene>
    <name evidence="1" type="ORF">EYF80_010276</name>
</gene>
<dbReference type="AlphaFoldDB" id="A0A4Z2IQG9"/>
<dbReference type="EMBL" id="SRLO01000064">
    <property type="protein sequence ID" value="TNN79462.1"/>
    <property type="molecule type" value="Genomic_DNA"/>
</dbReference>
<evidence type="ECO:0000313" key="2">
    <source>
        <dbReference type="Proteomes" id="UP000314294"/>
    </source>
</evidence>
<accession>A0A4Z2IQG9</accession>
<organism evidence="1 2">
    <name type="scientific">Liparis tanakae</name>
    <name type="common">Tanaka's snailfish</name>
    <dbReference type="NCBI Taxonomy" id="230148"/>
    <lineage>
        <taxon>Eukaryota</taxon>
        <taxon>Metazoa</taxon>
        <taxon>Chordata</taxon>
        <taxon>Craniata</taxon>
        <taxon>Vertebrata</taxon>
        <taxon>Euteleostomi</taxon>
        <taxon>Actinopterygii</taxon>
        <taxon>Neopterygii</taxon>
        <taxon>Teleostei</taxon>
        <taxon>Neoteleostei</taxon>
        <taxon>Acanthomorphata</taxon>
        <taxon>Eupercaria</taxon>
        <taxon>Perciformes</taxon>
        <taxon>Cottioidei</taxon>
        <taxon>Cottales</taxon>
        <taxon>Liparidae</taxon>
        <taxon>Liparis</taxon>
    </lineage>
</organism>
<evidence type="ECO:0000313" key="1">
    <source>
        <dbReference type="EMBL" id="TNN79462.1"/>
    </source>
</evidence>
<protein>
    <submittedName>
        <fullName evidence="1">Uncharacterized protein</fullName>
    </submittedName>
</protein>
<reference evidence="1 2" key="1">
    <citation type="submission" date="2019-03" db="EMBL/GenBank/DDBJ databases">
        <title>First draft genome of Liparis tanakae, snailfish: a comprehensive survey of snailfish specific genes.</title>
        <authorList>
            <person name="Kim W."/>
            <person name="Song I."/>
            <person name="Jeong J.-H."/>
            <person name="Kim D."/>
            <person name="Kim S."/>
            <person name="Ryu S."/>
            <person name="Song J.Y."/>
            <person name="Lee S.K."/>
        </authorList>
    </citation>
    <scope>NUCLEOTIDE SEQUENCE [LARGE SCALE GENOMIC DNA]</scope>
    <source>
        <tissue evidence="1">Muscle</tissue>
    </source>
</reference>
<name>A0A4Z2IQG9_9TELE</name>
<dbReference type="OrthoDB" id="8962276at2759"/>
<comment type="caution">
    <text evidence="1">The sequence shown here is derived from an EMBL/GenBank/DDBJ whole genome shotgun (WGS) entry which is preliminary data.</text>
</comment>
<proteinExistence type="predicted"/>
<keyword evidence="2" id="KW-1185">Reference proteome</keyword>